<name>A0ACB7CDV6_9ASCO</name>
<accession>A0ACB7CDV6</accession>
<protein>
    <submittedName>
        <fullName evidence="1">Uncharacterized protein</fullName>
    </submittedName>
</protein>
<reference evidence="1 2" key="1">
    <citation type="journal article" date="2021" name="Commun. Biol.">
        <title>Genomic insights into the host specific adaptation of the Pneumocystis genus.</title>
        <authorList>
            <person name="Cisse O.H."/>
            <person name="Ma L."/>
            <person name="Dekker J.P."/>
            <person name="Khil P.P."/>
            <person name="Youn J.-H."/>
            <person name="Brenchley J.M."/>
            <person name="Blair R."/>
            <person name="Pahar B."/>
            <person name="Chabe M."/>
            <person name="Van Rompay K.K.A."/>
            <person name="Keesler R."/>
            <person name="Sukura A."/>
            <person name="Hirsch V."/>
            <person name="Kutty G."/>
            <person name="Liu Y."/>
            <person name="Peng L."/>
            <person name="Chen J."/>
            <person name="Song J."/>
            <person name="Weissenbacher-Lang C."/>
            <person name="Xu J."/>
            <person name="Upham N.S."/>
            <person name="Stajich J.E."/>
            <person name="Cuomo C.A."/>
            <person name="Cushion M.T."/>
            <person name="Kovacs J.A."/>
        </authorList>
    </citation>
    <scope>NUCLEOTIDE SEQUENCE [LARGE SCALE GENOMIC DNA]</scope>
    <source>
        <strain evidence="1 2">RABM</strain>
    </source>
</reference>
<evidence type="ECO:0000313" key="2">
    <source>
        <dbReference type="Proteomes" id="UP000768646"/>
    </source>
</evidence>
<organism evidence="1 2">
    <name type="scientific">Pneumocystis oryctolagi</name>
    <dbReference type="NCBI Taxonomy" id="42067"/>
    <lineage>
        <taxon>Eukaryota</taxon>
        <taxon>Fungi</taxon>
        <taxon>Dikarya</taxon>
        <taxon>Ascomycota</taxon>
        <taxon>Taphrinomycotina</taxon>
        <taxon>Pneumocystomycetes</taxon>
        <taxon>Pneumocystaceae</taxon>
        <taxon>Pneumocystis</taxon>
    </lineage>
</organism>
<proteinExistence type="predicted"/>
<gene>
    <name evidence="1" type="ORF">PORY_001415</name>
</gene>
<sequence length="812" mass="93017">MQRHTDEITSSFSWKAEGSLLSLAASPLRDRVAVVGREVFKILDLHADGVANETHLCSGSKWSPAFSSCDVKWGCAGTRNILATASTNGSIVLWDLVKMYQIDRVITEHFRSVNRLAFNQITGYLLLSASQDGSIKLWDLRNRNASSIHTMQGRAESVRDIQFNPNSMSEFAAAFENGTIQRWDTRKPNIYERKINAHSGLTLTLDWHSDGRHIATGGRDKMIKVWDMFSETSKPISVIQTVAPVSKIAWRPVSNKRNGNILGTEIASCSLVSDYKIYVWDIRRPYIASRILDKHDNVTTGIVWKDENCLWSCSKDKTFIQHTISEAKVPLDSVSVTSIGWSPLGDLSVILQNRYDEMNLVKTEYMNSMEDETILSKKYPRLYDYRNNKTLNDVVSQLYKPMQVSGTIINSNFEYYRFIYLAQHYDITTSCVSISQACENNANFALNVQKYRTSRTWEIFKYFMENKNHSINTYMYTDSDVIIDNKCSKKDCKKNNEIYFKTSLENVIDEIKNQTLDEINTTSKDVLFLKNDCVDRHFENDTESTFLEYNDFKQKNVFDQNNIKTFSNNDMHKLQGFSSNSEMISQSFNSDHSISSFGSDFDQEKQLLVHLNTKNNTINLGHDFNNTDVTENSTHPWAVGPVVQAIADYYGEKGDVQMCATIVLLMSKYIHFDVLKIEKWITEYIELLQRYRMFITMTEVINASSSLSIKALSQTETSIYINCYHCHKSIINQKTNKNFLYCESCQRIPEGCIICNVPIKGQYLWCQGCSHGGHAECIRNWFMGGYSSCGMCPSVACLHYCMFFTYTIKSCK</sequence>
<dbReference type="Proteomes" id="UP000768646">
    <property type="component" value="Unassembled WGS sequence"/>
</dbReference>
<dbReference type="EMBL" id="JABTEG010000004">
    <property type="protein sequence ID" value="KAG4305245.1"/>
    <property type="molecule type" value="Genomic_DNA"/>
</dbReference>
<comment type="caution">
    <text evidence="1">The sequence shown here is derived from an EMBL/GenBank/DDBJ whole genome shotgun (WGS) entry which is preliminary data.</text>
</comment>
<keyword evidence="2" id="KW-1185">Reference proteome</keyword>
<evidence type="ECO:0000313" key="1">
    <source>
        <dbReference type="EMBL" id="KAG4305245.1"/>
    </source>
</evidence>